<dbReference type="Pfam" id="PF03865">
    <property type="entry name" value="ShlB"/>
    <property type="match status" value="1"/>
</dbReference>
<evidence type="ECO:0000256" key="5">
    <source>
        <dbReference type="SAM" id="SignalP"/>
    </source>
</evidence>
<keyword evidence="1" id="KW-0472">Membrane</keyword>
<keyword evidence="5" id="KW-0732">Signal</keyword>
<protein>
    <recommendedName>
        <fullName evidence="10">ShlB/FhaC/HecB family hemolysin secretion/activation protein</fullName>
    </recommendedName>
</protein>
<dbReference type="GO" id="GO:0046819">
    <property type="term" value="P:protein secretion by the type V secretion system"/>
    <property type="evidence" value="ECO:0007669"/>
    <property type="project" value="TreeGrafter"/>
</dbReference>
<keyword evidence="1" id="KW-1134">Transmembrane beta strand</keyword>
<dbReference type="GO" id="GO:0098046">
    <property type="term" value="C:type V protein secretion system complex"/>
    <property type="evidence" value="ECO:0007669"/>
    <property type="project" value="TreeGrafter"/>
</dbReference>
<feature type="signal peptide" evidence="5">
    <location>
        <begin position="1"/>
        <end position="28"/>
    </location>
</feature>
<evidence type="ECO:0000259" key="7">
    <source>
        <dbReference type="Pfam" id="PF08479"/>
    </source>
</evidence>
<keyword evidence="2" id="KW-0812">Transmembrane</keyword>
<evidence type="ECO:0000256" key="1">
    <source>
        <dbReference type="ARBA" id="ARBA00022452"/>
    </source>
</evidence>
<feature type="compositionally biased region" description="Basic and acidic residues" evidence="4">
    <location>
        <begin position="66"/>
        <end position="82"/>
    </location>
</feature>
<dbReference type="PANTHER" id="PTHR34597:SF1">
    <property type="entry name" value="HEME_HEMOPEXIN TRANSPORTER PROTEIN HUXB"/>
    <property type="match status" value="1"/>
</dbReference>
<dbReference type="Pfam" id="PF08479">
    <property type="entry name" value="POTRA_2"/>
    <property type="match status" value="1"/>
</dbReference>
<dbReference type="EMBL" id="CP046509">
    <property type="protein sequence ID" value="QGU88543.1"/>
    <property type="molecule type" value="Genomic_DNA"/>
</dbReference>
<gene>
    <name evidence="8" type="ORF">GN242_15540</name>
</gene>
<proteinExistence type="predicted"/>
<evidence type="ECO:0000256" key="2">
    <source>
        <dbReference type="ARBA" id="ARBA00022692"/>
    </source>
</evidence>
<evidence type="ECO:0000259" key="6">
    <source>
        <dbReference type="Pfam" id="PF03865"/>
    </source>
</evidence>
<dbReference type="GO" id="GO:0008320">
    <property type="term" value="F:protein transmembrane transporter activity"/>
    <property type="evidence" value="ECO:0007669"/>
    <property type="project" value="TreeGrafter"/>
</dbReference>
<dbReference type="Proteomes" id="UP000424752">
    <property type="component" value="Chromosome"/>
</dbReference>
<evidence type="ECO:0000256" key="3">
    <source>
        <dbReference type="ARBA" id="ARBA00023237"/>
    </source>
</evidence>
<dbReference type="InterPro" id="IPR005565">
    <property type="entry name" value="Hemolysn_activator_HlyB_C"/>
</dbReference>
<feature type="chain" id="PRO_5026216628" description="ShlB/FhaC/HecB family hemolysin secretion/activation protein" evidence="5">
    <location>
        <begin position="29"/>
        <end position="573"/>
    </location>
</feature>
<accession>A0A6I6EW27</accession>
<evidence type="ECO:0000256" key="4">
    <source>
        <dbReference type="SAM" id="MobiDB-lite"/>
    </source>
</evidence>
<dbReference type="PANTHER" id="PTHR34597">
    <property type="entry name" value="SLR1661 PROTEIN"/>
    <property type="match status" value="1"/>
</dbReference>
<dbReference type="InterPro" id="IPR051544">
    <property type="entry name" value="TPS_OM_transporter"/>
</dbReference>
<evidence type="ECO:0000313" key="9">
    <source>
        <dbReference type="Proteomes" id="UP000424752"/>
    </source>
</evidence>
<name>A0A6I6EW27_9GAMM</name>
<dbReference type="Gene3D" id="3.10.20.310">
    <property type="entry name" value="membrane protein fhac"/>
    <property type="match status" value="1"/>
</dbReference>
<evidence type="ECO:0008006" key="10">
    <source>
        <dbReference type="Google" id="ProtNLM"/>
    </source>
</evidence>
<dbReference type="InterPro" id="IPR013686">
    <property type="entry name" value="Polypept-transport_assoc_ShlB"/>
</dbReference>
<organism evidence="8 9">
    <name type="scientific">Erwinia sorbitola</name>
    <dbReference type="NCBI Taxonomy" id="2681984"/>
    <lineage>
        <taxon>Bacteria</taxon>
        <taxon>Pseudomonadati</taxon>
        <taxon>Pseudomonadota</taxon>
        <taxon>Gammaproteobacteria</taxon>
        <taxon>Enterobacterales</taxon>
        <taxon>Erwiniaceae</taxon>
        <taxon>Erwinia</taxon>
    </lineage>
</organism>
<dbReference type="Gene3D" id="2.40.160.50">
    <property type="entry name" value="membrane protein fhac: a member of the omp85/tpsb transporter family"/>
    <property type="match status" value="1"/>
</dbReference>
<feature type="region of interest" description="Disordered" evidence="4">
    <location>
        <begin position="42"/>
        <end position="86"/>
    </location>
</feature>
<feature type="domain" description="Haemolysin activator HlyB C-terminal" evidence="6">
    <location>
        <begin position="221"/>
        <end position="534"/>
    </location>
</feature>
<dbReference type="RefSeq" id="WP_156287801.1">
    <property type="nucleotide sequence ID" value="NZ_CP046509.1"/>
</dbReference>
<keyword evidence="3" id="KW-0998">Cell outer membrane</keyword>
<dbReference type="KEGG" id="erwi:GN242_15540"/>
<feature type="domain" description="Polypeptide-transport-associated ShlB-type" evidence="7">
    <location>
        <begin position="84"/>
        <end position="158"/>
    </location>
</feature>
<feature type="compositionally biased region" description="Polar residues" evidence="4">
    <location>
        <begin position="42"/>
        <end position="58"/>
    </location>
</feature>
<sequence>MEIKKNTINKTFCNFLIATSILPVNAMANNIPPGMTMSGELLQNNPMLNVPSAPQSKGLNELQDQPVEKSKKEKKDSKRGPELHVSNIRVDDAPKSADKIIKKFVEQYHDKNMTIAELREVAMDITSILQQYGERLSYAYVPNQKIENGTVIIKIMTGHLENISLHKNASLIKNFSIEKYVQRIKKSKSGITDIESQLLYLSDLPGVGEVSPFLSAGKEKGGSVLNLDLTPSSRIDGIVVFDNTGSISSGRNRIGTQININSPLGFGDRLQALAYYSPDFIQINKDSKHGNTIISRLSYDAPVTTGGSRAGLSYSRVNYKLGGPYLHGLGDGFAEVASLYSSHSLIRSSGSNMTLGLNFDLKRMNDKFWDESNSRSSSIISAQISGYIPKILWNGNNILQYQFSTTAGRLNNSDDWNGLSTKGDFYKANQELKFQQGLMPGVAFNLALNAQQASKNLDGAEKMSLGGPYAVRAYSNSSASADSAWIVSPGFSFRIPGFNGMTGQIFYDYASGKVQKFSRYPSKVKLRGYGVGLSYEFNSKLFINASYAWRDGKDELLSSQNKAMGWINAGYRF</sequence>
<dbReference type="AlphaFoldDB" id="A0A6I6EW27"/>
<evidence type="ECO:0000313" key="8">
    <source>
        <dbReference type="EMBL" id="QGU88543.1"/>
    </source>
</evidence>
<reference evidence="8 9" key="1">
    <citation type="submission" date="2019-12" db="EMBL/GenBank/DDBJ databases">
        <title>Erwinia sp. nov., isolated from droppings of birds in the Qinghai-Tiebt plateau of China.</title>
        <authorList>
            <person name="Ge Y."/>
        </authorList>
    </citation>
    <scope>NUCLEOTIDE SEQUENCE [LARGE SCALE GENOMIC DNA]</scope>
    <source>
        <strain evidence="8 9">J780</strain>
    </source>
</reference>